<sequence length="72" mass="8226">MYLPTKKVMDIDKSNGAYLKGVLNRLERLDEEIDEILISLPKTDKNLSYISDTKNSAKRDENVNNKQTNVAI</sequence>
<accession>A0A9N9TUT1</accession>
<gene>
    <name evidence="1" type="ORF">PHYEVI_LOCUS9517</name>
</gene>
<proteinExistence type="predicted"/>
<dbReference type="EMBL" id="OU900099">
    <property type="protein sequence ID" value="CAG9863218.1"/>
    <property type="molecule type" value="Genomic_DNA"/>
</dbReference>
<evidence type="ECO:0000313" key="2">
    <source>
        <dbReference type="Proteomes" id="UP001153712"/>
    </source>
</evidence>
<dbReference type="AlphaFoldDB" id="A0A9N9TUT1"/>
<reference evidence="1" key="1">
    <citation type="submission" date="2022-01" db="EMBL/GenBank/DDBJ databases">
        <authorList>
            <person name="King R."/>
        </authorList>
    </citation>
    <scope>NUCLEOTIDE SEQUENCE</scope>
</reference>
<name>A0A9N9TUT1_PHYSR</name>
<protein>
    <submittedName>
        <fullName evidence="1">Uncharacterized protein</fullName>
    </submittedName>
</protein>
<dbReference type="Proteomes" id="UP001153712">
    <property type="component" value="Chromosome 6"/>
</dbReference>
<keyword evidence="2" id="KW-1185">Reference proteome</keyword>
<organism evidence="1 2">
    <name type="scientific">Phyllotreta striolata</name>
    <name type="common">Striped flea beetle</name>
    <name type="synonym">Crioceris striolata</name>
    <dbReference type="NCBI Taxonomy" id="444603"/>
    <lineage>
        <taxon>Eukaryota</taxon>
        <taxon>Metazoa</taxon>
        <taxon>Ecdysozoa</taxon>
        <taxon>Arthropoda</taxon>
        <taxon>Hexapoda</taxon>
        <taxon>Insecta</taxon>
        <taxon>Pterygota</taxon>
        <taxon>Neoptera</taxon>
        <taxon>Endopterygota</taxon>
        <taxon>Coleoptera</taxon>
        <taxon>Polyphaga</taxon>
        <taxon>Cucujiformia</taxon>
        <taxon>Chrysomeloidea</taxon>
        <taxon>Chrysomelidae</taxon>
        <taxon>Galerucinae</taxon>
        <taxon>Alticini</taxon>
        <taxon>Phyllotreta</taxon>
    </lineage>
</organism>
<evidence type="ECO:0000313" key="1">
    <source>
        <dbReference type="EMBL" id="CAG9863218.1"/>
    </source>
</evidence>